<evidence type="ECO:0000313" key="1">
    <source>
        <dbReference type="EMBL" id="DAF90799.1"/>
    </source>
</evidence>
<dbReference type="EMBL" id="BK016037">
    <property type="protein sequence ID" value="DAF90799.1"/>
    <property type="molecule type" value="Genomic_DNA"/>
</dbReference>
<name>A0A8S5U8K8_9CAUD</name>
<accession>A0A8S5U8K8</accession>
<organism evidence="1">
    <name type="scientific">Myoviridae sp. ctp7F23</name>
    <dbReference type="NCBI Taxonomy" id="2825174"/>
    <lineage>
        <taxon>Viruses</taxon>
        <taxon>Duplodnaviria</taxon>
        <taxon>Heunggongvirae</taxon>
        <taxon>Uroviricota</taxon>
        <taxon>Caudoviricetes</taxon>
    </lineage>
</organism>
<proteinExistence type="predicted"/>
<sequence length="36" mass="3900">MLLLLKRSNIGVTKGVTKKASIYAALDGMLLLLLLK</sequence>
<protein>
    <submittedName>
        <fullName evidence="1">Uncharacterized protein</fullName>
    </submittedName>
</protein>
<reference evidence="1" key="1">
    <citation type="journal article" date="2021" name="Proc. Natl. Acad. Sci. U.S.A.">
        <title>A Catalog of Tens of Thousands of Viruses from Human Metagenomes Reveals Hidden Associations with Chronic Diseases.</title>
        <authorList>
            <person name="Tisza M.J."/>
            <person name="Buck C.B."/>
        </authorList>
    </citation>
    <scope>NUCLEOTIDE SEQUENCE</scope>
    <source>
        <strain evidence="1">Ctp7F23</strain>
    </source>
</reference>